<feature type="transmembrane region" description="Helical" evidence="7">
    <location>
        <begin position="127"/>
        <end position="147"/>
    </location>
</feature>
<dbReference type="Gene3D" id="1.20.1070.10">
    <property type="entry name" value="Rhodopsin 7-helix transmembrane proteins"/>
    <property type="match status" value="1"/>
</dbReference>
<evidence type="ECO:0000256" key="4">
    <source>
        <dbReference type="ARBA" id="ARBA00023136"/>
    </source>
</evidence>
<proteinExistence type="predicted"/>
<evidence type="ECO:0000256" key="5">
    <source>
        <dbReference type="SAM" id="Coils"/>
    </source>
</evidence>
<reference evidence="9" key="1">
    <citation type="submission" date="2021-02" db="EMBL/GenBank/DDBJ databases">
        <authorList>
            <person name="Nowell W R."/>
        </authorList>
    </citation>
    <scope>NUCLEOTIDE SEQUENCE</scope>
</reference>
<dbReference type="EMBL" id="CAJNOO010001740">
    <property type="protein sequence ID" value="CAF1193311.1"/>
    <property type="molecule type" value="Genomic_DNA"/>
</dbReference>
<feature type="transmembrane region" description="Helical" evidence="7">
    <location>
        <begin position="49"/>
        <end position="72"/>
    </location>
</feature>
<dbReference type="GO" id="GO:0016020">
    <property type="term" value="C:membrane"/>
    <property type="evidence" value="ECO:0007669"/>
    <property type="project" value="UniProtKB-SubCell"/>
</dbReference>
<evidence type="ECO:0000256" key="7">
    <source>
        <dbReference type="SAM" id="Phobius"/>
    </source>
</evidence>
<evidence type="ECO:0000256" key="1">
    <source>
        <dbReference type="ARBA" id="ARBA00004370"/>
    </source>
</evidence>
<evidence type="ECO:0000259" key="8">
    <source>
        <dbReference type="PROSITE" id="PS50262"/>
    </source>
</evidence>
<evidence type="ECO:0000256" key="2">
    <source>
        <dbReference type="ARBA" id="ARBA00022692"/>
    </source>
</evidence>
<feature type="transmembrane region" description="Helical" evidence="7">
    <location>
        <begin position="84"/>
        <end position="107"/>
    </location>
</feature>
<keyword evidence="4 7" id="KW-0472">Membrane</keyword>
<dbReference type="OrthoDB" id="10033446at2759"/>
<feature type="non-terminal residue" evidence="9">
    <location>
        <position position="732"/>
    </location>
</feature>
<organism evidence="9 10">
    <name type="scientific">Rotaria sordida</name>
    <dbReference type="NCBI Taxonomy" id="392033"/>
    <lineage>
        <taxon>Eukaryota</taxon>
        <taxon>Metazoa</taxon>
        <taxon>Spiralia</taxon>
        <taxon>Gnathifera</taxon>
        <taxon>Rotifera</taxon>
        <taxon>Eurotatoria</taxon>
        <taxon>Bdelloidea</taxon>
        <taxon>Philodinida</taxon>
        <taxon>Philodinidae</taxon>
        <taxon>Rotaria</taxon>
    </lineage>
</organism>
<dbReference type="PANTHER" id="PTHR46641:SF2">
    <property type="entry name" value="FMRFAMIDE RECEPTOR"/>
    <property type="match status" value="1"/>
</dbReference>
<comment type="subcellular location">
    <subcellularLocation>
        <location evidence="1">Membrane</location>
    </subcellularLocation>
</comment>
<dbReference type="CDD" id="cd14978">
    <property type="entry name" value="7tmA_FMRFamide_R-like"/>
    <property type="match status" value="1"/>
</dbReference>
<keyword evidence="5" id="KW-0175">Coiled coil</keyword>
<feature type="domain" description="G-protein coupled receptors family 1 profile" evidence="8">
    <location>
        <begin position="64"/>
        <end position="351"/>
    </location>
</feature>
<evidence type="ECO:0000313" key="10">
    <source>
        <dbReference type="Proteomes" id="UP000663882"/>
    </source>
</evidence>
<dbReference type="SUPFAM" id="SSF81321">
    <property type="entry name" value="Family A G protein-coupled receptor-like"/>
    <property type="match status" value="1"/>
</dbReference>
<dbReference type="PANTHER" id="PTHR46641">
    <property type="entry name" value="FMRFAMIDE RECEPTOR-RELATED"/>
    <property type="match status" value="1"/>
</dbReference>
<feature type="transmembrane region" description="Helical" evidence="7">
    <location>
        <begin position="218"/>
        <end position="242"/>
    </location>
</feature>
<feature type="coiled-coil region" evidence="5">
    <location>
        <begin position="356"/>
        <end position="390"/>
    </location>
</feature>
<feature type="region of interest" description="Disordered" evidence="6">
    <location>
        <begin position="267"/>
        <end position="321"/>
    </location>
</feature>
<keyword evidence="3 7" id="KW-1133">Transmembrane helix</keyword>
<feature type="compositionally biased region" description="Low complexity" evidence="6">
    <location>
        <begin position="279"/>
        <end position="291"/>
    </location>
</feature>
<dbReference type="Proteomes" id="UP000663882">
    <property type="component" value="Unassembled WGS sequence"/>
</dbReference>
<sequence>MNDHVISSTALSVEHNLTFTLFNNPTIYSTEPINNCSVTLQYKFVEHIFYLYFMSPLCLIGLILNVINLIIFSDRSFKNLTFKYLRLIAFVDCITCTLVFIYCITNYTRPRTLNDKYFRIWYLVNVYFPLANITAACNVLLTLTVTIERLVSVRWPMSKQHLFSSNRVLLTLIICFLFPIIANSVNFLVYKVGECNNLDVTIIATTKAYKYFGICKEILLRFIPICILICSNCLLLATVHAANRKFKPKKNNIKEISTEIPAPISLQPLSNGCDKKSMSTYTSDTQTQTDTRSPILIDPTINGDDKKSSSPVTSKNKMHIRKQQQEKQLTIMLVWISTLYLCGQIPMLFAYPNFIFKDTNEHREELTQQMKNIEQEHNVLKQRLSQQTISKTLLAQIDQWKKKSIEKIQWAAQIVRTNLQQFTEELNNHMSDLINKLSNELRLSREKSEYSEDDPHRWMKHLEELQIDLEKLSKIELSHDNFSSDHLIKIKTADERENNKADPKFSNIDRSDGKPTEVIMSSNLSTDGQLAITSSRLHKQQKAYPKDLMNLAPIEKNGPMSGQCDPQTHQMERFLSDVFGFKNIPGKYIVHDVKSFQLDKPLHSLNPNTQIHFPKNIANSFTIIVQEIIDWQCSYKVYADKNIKGTNKEFLKRALQGQSQDGEEAFRMKFVPDRIKLVSATGIDFAGRKHDVDDILYYISNWEEVFHIGQRSNLPVLYNGRDFYQKANGPRG</sequence>
<name>A0A814W2Z3_9BILA</name>
<dbReference type="InterPro" id="IPR017452">
    <property type="entry name" value="GPCR_Rhodpsn_7TM"/>
</dbReference>
<feature type="transmembrane region" description="Helical" evidence="7">
    <location>
        <begin position="329"/>
        <end position="351"/>
    </location>
</feature>
<evidence type="ECO:0000256" key="3">
    <source>
        <dbReference type="ARBA" id="ARBA00022989"/>
    </source>
</evidence>
<protein>
    <recommendedName>
        <fullName evidence="8">G-protein coupled receptors family 1 profile domain-containing protein</fullName>
    </recommendedName>
</protein>
<evidence type="ECO:0000313" key="9">
    <source>
        <dbReference type="EMBL" id="CAF1193311.1"/>
    </source>
</evidence>
<accession>A0A814W2Z3</accession>
<dbReference type="PROSITE" id="PS50262">
    <property type="entry name" value="G_PROTEIN_RECEP_F1_2"/>
    <property type="match status" value="1"/>
</dbReference>
<gene>
    <name evidence="9" type="ORF">RFH988_LOCUS24181</name>
</gene>
<dbReference type="AlphaFoldDB" id="A0A814W2Z3"/>
<dbReference type="InterPro" id="IPR052954">
    <property type="entry name" value="GPCR-Ligand_Int"/>
</dbReference>
<evidence type="ECO:0000256" key="6">
    <source>
        <dbReference type="SAM" id="MobiDB-lite"/>
    </source>
</evidence>
<feature type="transmembrane region" description="Helical" evidence="7">
    <location>
        <begin position="168"/>
        <end position="190"/>
    </location>
</feature>
<keyword evidence="2 7" id="KW-0812">Transmembrane</keyword>
<comment type="caution">
    <text evidence="9">The sequence shown here is derived from an EMBL/GenBank/DDBJ whole genome shotgun (WGS) entry which is preliminary data.</text>
</comment>